<feature type="region of interest" description="Disordered" evidence="1">
    <location>
        <begin position="68"/>
        <end position="97"/>
    </location>
</feature>
<dbReference type="PANTHER" id="PTHR45710">
    <property type="entry name" value="C-TYPE LECTIN DOMAIN-CONTAINING PROTEIN 180"/>
    <property type="match status" value="1"/>
</dbReference>
<sequence>MDTEASSEDCRVSAGPRLWPLGRGQCQLARTGLAGVWLFPDVCKRPRAPLGPIRGWKRQPQLPPRLCRRGSSLGPAPRGTAGSLLPAQGNPQTFSSSPAAPQVLGCPHGWVGYNGFCYYFSRDQGTWEQGQERCSELGASLAILKDEEMVSEGLRALWGG</sequence>
<name>A0A8C3TNZ4_CATUS</name>
<reference evidence="2" key="3">
    <citation type="submission" date="2025-09" db="UniProtKB">
        <authorList>
            <consortium name="Ensembl"/>
        </authorList>
    </citation>
    <scope>IDENTIFICATION</scope>
</reference>
<dbReference type="AlphaFoldDB" id="A0A8C3TNZ4"/>
<dbReference type="InterPro" id="IPR016187">
    <property type="entry name" value="CTDL_fold"/>
</dbReference>
<organism evidence="2 3">
    <name type="scientific">Catharus ustulatus</name>
    <name type="common">Russet-backed thrush</name>
    <name type="synonym">Hylocichla ustulatus</name>
    <dbReference type="NCBI Taxonomy" id="91951"/>
    <lineage>
        <taxon>Eukaryota</taxon>
        <taxon>Metazoa</taxon>
        <taxon>Chordata</taxon>
        <taxon>Craniata</taxon>
        <taxon>Vertebrata</taxon>
        <taxon>Euteleostomi</taxon>
        <taxon>Archelosauria</taxon>
        <taxon>Archosauria</taxon>
        <taxon>Dinosauria</taxon>
        <taxon>Saurischia</taxon>
        <taxon>Theropoda</taxon>
        <taxon>Coelurosauria</taxon>
        <taxon>Aves</taxon>
        <taxon>Neognathae</taxon>
        <taxon>Neoaves</taxon>
        <taxon>Telluraves</taxon>
        <taxon>Australaves</taxon>
        <taxon>Passeriformes</taxon>
        <taxon>Turdidae</taxon>
        <taxon>Catharus</taxon>
    </lineage>
</organism>
<dbReference type="Ensembl" id="ENSCUST00005003338.1">
    <property type="protein sequence ID" value="ENSCUSP00005003174.1"/>
    <property type="gene ID" value="ENSCUSG00005002148.1"/>
</dbReference>
<dbReference type="PANTHER" id="PTHR45710:SF26">
    <property type="entry name" value="RH26557P"/>
    <property type="match status" value="1"/>
</dbReference>
<dbReference type="InterPro" id="IPR016186">
    <property type="entry name" value="C-type_lectin-like/link_sf"/>
</dbReference>
<dbReference type="Proteomes" id="UP000694563">
    <property type="component" value="Chromosome 8"/>
</dbReference>
<keyword evidence="3" id="KW-1185">Reference proteome</keyword>
<dbReference type="InterPro" id="IPR050828">
    <property type="entry name" value="C-type_lectin/matrix_domain"/>
</dbReference>
<proteinExistence type="predicted"/>
<protein>
    <submittedName>
        <fullName evidence="2">Uncharacterized protein</fullName>
    </submittedName>
</protein>
<evidence type="ECO:0000313" key="2">
    <source>
        <dbReference type="Ensembl" id="ENSCUSP00005003174.1"/>
    </source>
</evidence>
<evidence type="ECO:0000256" key="1">
    <source>
        <dbReference type="SAM" id="MobiDB-lite"/>
    </source>
</evidence>
<dbReference type="SUPFAM" id="SSF56436">
    <property type="entry name" value="C-type lectin-like"/>
    <property type="match status" value="1"/>
</dbReference>
<evidence type="ECO:0000313" key="3">
    <source>
        <dbReference type="Proteomes" id="UP000694563"/>
    </source>
</evidence>
<accession>A0A8C3TNZ4</accession>
<reference evidence="2" key="1">
    <citation type="submission" date="2020-10" db="EMBL/GenBank/DDBJ databases">
        <title>Catharus ustulatus (Swainson's thrush) genome, bCatUst1, primary haplotype v2.</title>
        <authorList>
            <person name="Delmore K."/>
            <person name="Vafadar M."/>
            <person name="Formenti G."/>
            <person name="Chow W."/>
            <person name="Pelan S."/>
            <person name="Howe K."/>
            <person name="Rhie A."/>
            <person name="Mountcastle J."/>
            <person name="Haase B."/>
            <person name="Fedrigo O."/>
            <person name="Jarvis E.D."/>
        </authorList>
    </citation>
    <scope>NUCLEOTIDE SEQUENCE [LARGE SCALE GENOMIC DNA]</scope>
</reference>
<dbReference type="Gene3D" id="3.10.100.10">
    <property type="entry name" value="Mannose-Binding Protein A, subunit A"/>
    <property type="match status" value="1"/>
</dbReference>
<reference evidence="2" key="2">
    <citation type="submission" date="2025-08" db="UniProtKB">
        <authorList>
            <consortium name="Ensembl"/>
        </authorList>
    </citation>
    <scope>IDENTIFICATION</scope>
</reference>